<evidence type="ECO:0000313" key="3">
    <source>
        <dbReference type="Proteomes" id="UP000029120"/>
    </source>
</evidence>
<sequence length="206" mass="23182">MENPSYVDEVEKTVQSEANNDSNNQDWKTTLKQPPRDDRYQTEDVTSEKGNESEDYFLKRDLLRGIYEKGFEAKSDSLCTPKIIREQLVQLMFETFNVSGFYASEQAVLSLYAVGRISCCTPSGERYFVGESLFQPSILGLEEHGIVEQLVRIISTVSSEKHKQLLANIVLCGGTTSMTVYMPENLGLYSARIGEAILAKVVFPQN</sequence>
<accession>A0A087H456</accession>
<dbReference type="InterPro" id="IPR004000">
    <property type="entry name" value="Actin"/>
</dbReference>
<dbReference type="PANTHER" id="PTHR11937">
    <property type="entry name" value="ACTIN"/>
    <property type="match status" value="1"/>
</dbReference>
<dbReference type="SUPFAM" id="SSF53067">
    <property type="entry name" value="Actin-like ATPase domain"/>
    <property type="match status" value="2"/>
</dbReference>
<reference evidence="3" key="1">
    <citation type="journal article" date="2015" name="Nat. Plants">
        <title>Genome expansion of Arabis alpina linked with retrotransposition and reduced symmetric DNA methylation.</title>
        <authorList>
            <person name="Willing E.M."/>
            <person name="Rawat V."/>
            <person name="Mandakova T."/>
            <person name="Maumus F."/>
            <person name="James G.V."/>
            <person name="Nordstroem K.J."/>
            <person name="Becker C."/>
            <person name="Warthmann N."/>
            <person name="Chica C."/>
            <person name="Szarzynska B."/>
            <person name="Zytnicki M."/>
            <person name="Albani M.C."/>
            <person name="Kiefer C."/>
            <person name="Bergonzi S."/>
            <person name="Castaings L."/>
            <person name="Mateos J.L."/>
            <person name="Berns M.C."/>
            <person name="Bujdoso N."/>
            <person name="Piofczyk T."/>
            <person name="de Lorenzo L."/>
            <person name="Barrero-Sicilia C."/>
            <person name="Mateos I."/>
            <person name="Piednoel M."/>
            <person name="Hagmann J."/>
            <person name="Chen-Min-Tao R."/>
            <person name="Iglesias-Fernandez R."/>
            <person name="Schuster S.C."/>
            <person name="Alonso-Blanco C."/>
            <person name="Roudier F."/>
            <person name="Carbonero P."/>
            <person name="Paz-Ares J."/>
            <person name="Davis S.J."/>
            <person name="Pecinka A."/>
            <person name="Quesneville H."/>
            <person name="Colot V."/>
            <person name="Lysak M.A."/>
            <person name="Weigel D."/>
            <person name="Coupland G."/>
            <person name="Schneeberger K."/>
        </authorList>
    </citation>
    <scope>NUCLEOTIDE SEQUENCE [LARGE SCALE GENOMIC DNA]</scope>
    <source>
        <strain evidence="3">cv. Pajares</strain>
    </source>
</reference>
<gene>
    <name evidence="2" type="ordered locus">AALP_Aa4g188600</name>
</gene>
<keyword evidence="3" id="KW-1185">Reference proteome</keyword>
<dbReference type="Gramene" id="KFK36908">
    <property type="protein sequence ID" value="KFK36908"/>
    <property type="gene ID" value="AALP_AA4G188600"/>
</dbReference>
<evidence type="ECO:0000313" key="2">
    <source>
        <dbReference type="EMBL" id="KFK36908.1"/>
    </source>
</evidence>
<feature type="compositionally biased region" description="Basic and acidic residues" evidence="1">
    <location>
        <begin position="34"/>
        <end position="52"/>
    </location>
</feature>
<organism evidence="2 3">
    <name type="scientific">Arabis alpina</name>
    <name type="common">Alpine rock-cress</name>
    <dbReference type="NCBI Taxonomy" id="50452"/>
    <lineage>
        <taxon>Eukaryota</taxon>
        <taxon>Viridiplantae</taxon>
        <taxon>Streptophyta</taxon>
        <taxon>Embryophyta</taxon>
        <taxon>Tracheophyta</taxon>
        <taxon>Spermatophyta</taxon>
        <taxon>Magnoliopsida</taxon>
        <taxon>eudicotyledons</taxon>
        <taxon>Gunneridae</taxon>
        <taxon>Pentapetalae</taxon>
        <taxon>rosids</taxon>
        <taxon>malvids</taxon>
        <taxon>Brassicales</taxon>
        <taxon>Brassicaceae</taxon>
        <taxon>Arabideae</taxon>
        <taxon>Arabis</taxon>
    </lineage>
</organism>
<dbReference type="Gene3D" id="3.30.420.40">
    <property type="match status" value="2"/>
</dbReference>
<name>A0A087H456_ARAAL</name>
<feature type="region of interest" description="Disordered" evidence="1">
    <location>
        <begin position="1"/>
        <end position="52"/>
    </location>
</feature>
<dbReference type="Pfam" id="PF00022">
    <property type="entry name" value="Actin"/>
    <property type="match status" value="1"/>
</dbReference>
<dbReference type="eggNOG" id="KOG0326">
    <property type="taxonomic scope" value="Eukaryota"/>
</dbReference>
<dbReference type="AlphaFoldDB" id="A0A087H456"/>
<dbReference type="Proteomes" id="UP000029120">
    <property type="component" value="Chromosome 4"/>
</dbReference>
<dbReference type="OrthoDB" id="986457at2759"/>
<proteinExistence type="predicted"/>
<dbReference type="EMBL" id="CM002872">
    <property type="protein sequence ID" value="KFK36908.1"/>
    <property type="molecule type" value="Genomic_DNA"/>
</dbReference>
<evidence type="ECO:0000256" key="1">
    <source>
        <dbReference type="SAM" id="MobiDB-lite"/>
    </source>
</evidence>
<dbReference type="InterPro" id="IPR043129">
    <property type="entry name" value="ATPase_NBD"/>
</dbReference>
<protein>
    <submittedName>
        <fullName evidence="2">Uncharacterized protein</fullName>
    </submittedName>
</protein>
<feature type="compositionally biased region" description="Polar residues" evidence="1">
    <location>
        <begin position="15"/>
        <end position="32"/>
    </location>
</feature>
<dbReference type="eggNOG" id="KOG0676">
    <property type="taxonomic scope" value="Eukaryota"/>
</dbReference>